<dbReference type="AlphaFoldDB" id="A0A6J5VCS0"/>
<sequence>MEGFHREVKAADLGSFSPPTAFHRARLHLLGYLFLSHFLLCLVLRDRGHENNCIPVLRELKKAVRVKFLRFWFDNKKKQKKKIRLVRKKENTKNPQSQW</sequence>
<evidence type="ECO:0000313" key="1">
    <source>
        <dbReference type="EMBL" id="CAB4286031.1"/>
    </source>
</evidence>
<dbReference type="EMBL" id="CAEKDK010000007">
    <property type="protein sequence ID" value="CAB4286031.1"/>
    <property type="molecule type" value="Genomic_DNA"/>
</dbReference>
<protein>
    <submittedName>
        <fullName evidence="1">Uncharacterized protein</fullName>
    </submittedName>
</protein>
<reference evidence="1 2" key="1">
    <citation type="submission" date="2020-05" db="EMBL/GenBank/DDBJ databases">
        <authorList>
            <person name="Campoy J."/>
            <person name="Schneeberger K."/>
            <person name="Spophaly S."/>
        </authorList>
    </citation>
    <scope>NUCLEOTIDE SEQUENCE [LARGE SCALE GENOMIC DNA]</scope>
    <source>
        <strain evidence="1">PruArmRojPasFocal</strain>
    </source>
</reference>
<organism evidence="1 2">
    <name type="scientific">Prunus armeniaca</name>
    <name type="common">Apricot</name>
    <name type="synonym">Armeniaca vulgaris</name>
    <dbReference type="NCBI Taxonomy" id="36596"/>
    <lineage>
        <taxon>Eukaryota</taxon>
        <taxon>Viridiplantae</taxon>
        <taxon>Streptophyta</taxon>
        <taxon>Embryophyta</taxon>
        <taxon>Tracheophyta</taxon>
        <taxon>Spermatophyta</taxon>
        <taxon>Magnoliopsida</taxon>
        <taxon>eudicotyledons</taxon>
        <taxon>Gunneridae</taxon>
        <taxon>Pentapetalae</taxon>
        <taxon>rosids</taxon>
        <taxon>fabids</taxon>
        <taxon>Rosales</taxon>
        <taxon>Rosaceae</taxon>
        <taxon>Amygdaloideae</taxon>
        <taxon>Amygdaleae</taxon>
        <taxon>Prunus</taxon>
    </lineage>
</organism>
<evidence type="ECO:0000313" key="2">
    <source>
        <dbReference type="Proteomes" id="UP000507222"/>
    </source>
</evidence>
<accession>A0A6J5VCS0</accession>
<name>A0A6J5VCS0_PRUAR</name>
<dbReference type="Proteomes" id="UP000507222">
    <property type="component" value="Unassembled WGS sequence"/>
</dbReference>
<proteinExistence type="predicted"/>
<gene>
    <name evidence="1" type="ORF">CURHAP_LOCUS42500</name>
</gene>